<reference evidence="2" key="1">
    <citation type="submission" date="2025-08" db="UniProtKB">
        <authorList>
            <consortium name="RefSeq"/>
        </authorList>
    </citation>
    <scope>IDENTIFICATION</scope>
</reference>
<keyword evidence="1" id="KW-1185">Reference proteome</keyword>
<dbReference type="RefSeq" id="XP_065648023.1">
    <property type="nucleotide sequence ID" value="XM_065791951.1"/>
</dbReference>
<dbReference type="Proteomes" id="UP001652625">
    <property type="component" value="Chromosome 03"/>
</dbReference>
<organism evidence="1 2">
    <name type="scientific">Hydra vulgaris</name>
    <name type="common">Hydra</name>
    <name type="synonym">Hydra attenuata</name>
    <dbReference type="NCBI Taxonomy" id="6087"/>
    <lineage>
        <taxon>Eukaryota</taxon>
        <taxon>Metazoa</taxon>
        <taxon>Cnidaria</taxon>
        <taxon>Hydrozoa</taxon>
        <taxon>Hydroidolina</taxon>
        <taxon>Anthoathecata</taxon>
        <taxon>Aplanulata</taxon>
        <taxon>Hydridae</taxon>
        <taxon>Hydra</taxon>
    </lineage>
</organism>
<dbReference type="PROSITE" id="PS51257">
    <property type="entry name" value="PROKAR_LIPOPROTEIN"/>
    <property type="match status" value="1"/>
</dbReference>
<gene>
    <name evidence="2" type="primary">LOC136077773</name>
</gene>
<evidence type="ECO:0000313" key="1">
    <source>
        <dbReference type="Proteomes" id="UP001652625"/>
    </source>
</evidence>
<sequence length="274" mass="30987">MFDGKVVNALTNTLSSQSCNICGAKPSELNNPALIRSKPINEKALSLGLSTLHCWLRCFEYILHLGYKLDIKKYFAKSPAEKALVKSKKTNIQLRFREELSLIVDMSKQSFGNTNDGNTARRAFKNAETFADITGVAVDVIIRLRTILIAVCSCYELNSESFGQYCYETTALILKNYCWYVIPPTVHKLLEHGVQISEALELPIGYFSEESQEALNKEICKARLNHTAKISRKNVMKNQYQYLLIRSDPVISNTCFKKYKVENGKTLPPEVLSL</sequence>
<evidence type="ECO:0000313" key="2">
    <source>
        <dbReference type="RefSeq" id="XP_065648023.1"/>
    </source>
</evidence>
<accession>A0ABM4BG97</accession>
<dbReference type="GeneID" id="136077773"/>
<proteinExistence type="predicted"/>
<protein>
    <submittedName>
        <fullName evidence="2">Uncharacterized protein LOC136077773</fullName>
    </submittedName>
</protein>
<name>A0ABM4BG97_HYDVU</name>